<dbReference type="GO" id="GO:0005829">
    <property type="term" value="C:cytosol"/>
    <property type="evidence" value="ECO:0007669"/>
    <property type="project" value="TreeGrafter"/>
</dbReference>
<sequence>MVLHNPNNWHWVNKDASEWTRAWLKDTLTKIEAEEGDVSAKITSVISMDGDVDVNQRKGKVITIYDIKLTLEYSGSAPDAEDVGGTITIPEVAHDTDEDEFVFNIDVYAESKEKQPVKDLVRSRIVPKLREEFLKLPSALITEHGKDIQHAPGSNPPPTASSGKVNTVTVTDNDEFRTSADELYQTFTDVNRISAFTRGVPKLFEGAKKGGKFQLFDGNVSGEYLELDPPNKIVQSWRLNQWPGDHHSRLQIEFDQNDVDHVTVMRVTWQESPSAKKR</sequence>
<dbReference type="EMBL" id="CALLCH030000020">
    <property type="protein sequence ID" value="CAI4219462.1"/>
    <property type="molecule type" value="Genomic_DNA"/>
</dbReference>
<dbReference type="SUPFAM" id="SSF103111">
    <property type="entry name" value="Activator of Hsp90 ATPase, Aha1"/>
    <property type="match status" value="1"/>
</dbReference>
<protein>
    <recommendedName>
        <fullName evidence="3">Activator of Hsp90 ATPase AHSA1-like N-terminal domain-containing protein</fullName>
    </recommendedName>
</protein>
<dbReference type="InterPro" id="IPR023393">
    <property type="entry name" value="START-like_dom_sf"/>
</dbReference>
<organism evidence="4 5">
    <name type="scientific">Parascedosporium putredinis</name>
    <dbReference type="NCBI Taxonomy" id="1442378"/>
    <lineage>
        <taxon>Eukaryota</taxon>
        <taxon>Fungi</taxon>
        <taxon>Dikarya</taxon>
        <taxon>Ascomycota</taxon>
        <taxon>Pezizomycotina</taxon>
        <taxon>Sordariomycetes</taxon>
        <taxon>Hypocreomycetidae</taxon>
        <taxon>Microascales</taxon>
        <taxon>Microascaceae</taxon>
        <taxon>Parascedosporium</taxon>
    </lineage>
</organism>
<dbReference type="InterPro" id="IPR015310">
    <property type="entry name" value="AHSA1-like_N"/>
</dbReference>
<dbReference type="PANTHER" id="PTHR13009">
    <property type="entry name" value="HEAT SHOCK PROTEIN 90 HSP90 CO-CHAPERONE AHA-1"/>
    <property type="match status" value="1"/>
</dbReference>
<accession>A0A9P1MFK9</accession>
<dbReference type="PANTHER" id="PTHR13009:SF22">
    <property type="entry name" value="LD43819P"/>
    <property type="match status" value="1"/>
</dbReference>
<dbReference type="InterPro" id="IPR036338">
    <property type="entry name" value="Aha1"/>
</dbReference>
<dbReference type="GO" id="GO:0001671">
    <property type="term" value="F:ATPase activator activity"/>
    <property type="evidence" value="ECO:0007669"/>
    <property type="project" value="InterPro"/>
</dbReference>
<reference evidence="4" key="1">
    <citation type="submission" date="2022-11" db="EMBL/GenBank/DDBJ databases">
        <authorList>
            <person name="Scott C."/>
            <person name="Bruce N."/>
        </authorList>
    </citation>
    <scope>NUCLEOTIDE SEQUENCE</scope>
</reference>
<dbReference type="GO" id="GO:0006457">
    <property type="term" value="P:protein folding"/>
    <property type="evidence" value="ECO:0007669"/>
    <property type="project" value="TreeGrafter"/>
</dbReference>
<comment type="caution">
    <text evidence="4">The sequence shown here is derived from an EMBL/GenBank/DDBJ whole genome shotgun (WGS) entry which is preliminary data.</text>
</comment>
<feature type="region of interest" description="Disordered" evidence="2">
    <location>
        <begin position="147"/>
        <end position="166"/>
    </location>
</feature>
<proteinExistence type="inferred from homology"/>
<dbReference type="Pfam" id="PF08327">
    <property type="entry name" value="AHSA1"/>
    <property type="match status" value="1"/>
</dbReference>
<dbReference type="Proteomes" id="UP000838763">
    <property type="component" value="Unassembled WGS sequence"/>
</dbReference>
<evidence type="ECO:0000256" key="2">
    <source>
        <dbReference type="SAM" id="MobiDB-lite"/>
    </source>
</evidence>
<evidence type="ECO:0000256" key="1">
    <source>
        <dbReference type="ARBA" id="ARBA00006817"/>
    </source>
</evidence>
<dbReference type="CDD" id="cd08892">
    <property type="entry name" value="SRPBCC_Aha1"/>
    <property type="match status" value="1"/>
</dbReference>
<comment type="similarity">
    <text evidence="1">Belongs to the AHA1 family.</text>
</comment>
<dbReference type="Gene3D" id="3.15.10.20">
    <property type="entry name" value="Activator of Hsp90 ATPase Aha1, N-terminal domain"/>
    <property type="match status" value="1"/>
</dbReference>
<dbReference type="OrthoDB" id="567237at2759"/>
<dbReference type="AlphaFoldDB" id="A0A9P1MFK9"/>
<dbReference type="InterPro" id="IPR013538">
    <property type="entry name" value="ASHA1/2-like_C"/>
</dbReference>
<evidence type="ECO:0000313" key="4">
    <source>
        <dbReference type="EMBL" id="CAI4219462.1"/>
    </source>
</evidence>
<dbReference type="GO" id="GO:0051087">
    <property type="term" value="F:protein-folding chaperone binding"/>
    <property type="evidence" value="ECO:0007669"/>
    <property type="project" value="InterPro"/>
</dbReference>
<gene>
    <name evidence="4" type="ORF">PPNO1_LOCUS9022</name>
</gene>
<dbReference type="SMART" id="SM01000">
    <property type="entry name" value="Aha1_N"/>
    <property type="match status" value="1"/>
</dbReference>
<keyword evidence="5" id="KW-1185">Reference proteome</keyword>
<feature type="domain" description="Activator of Hsp90 ATPase AHSA1-like N-terminal" evidence="3">
    <location>
        <begin position="13"/>
        <end position="146"/>
    </location>
</feature>
<name>A0A9P1MFK9_9PEZI</name>
<dbReference type="Pfam" id="PF09229">
    <property type="entry name" value="Aha1_N"/>
    <property type="match status" value="1"/>
</dbReference>
<evidence type="ECO:0000259" key="3">
    <source>
        <dbReference type="SMART" id="SM01000"/>
    </source>
</evidence>
<evidence type="ECO:0000313" key="5">
    <source>
        <dbReference type="Proteomes" id="UP000838763"/>
    </source>
</evidence>
<dbReference type="SUPFAM" id="SSF55961">
    <property type="entry name" value="Bet v1-like"/>
    <property type="match status" value="1"/>
</dbReference>
<dbReference type="Gene3D" id="3.30.530.20">
    <property type="match status" value="1"/>
</dbReference>